<dbReference type="InterPro" id="IPR015943">
    <property type="entry name" value="WD40/YVTN_repeat-like_dom_sf"/>
</dbReference>
<dbReference type="PANTHER" id="PTHR42776">
    <property type="entry name" value="SERINE PEPTIDASE S9 FAMILY MEMBER"/>
    <property type="match status" value="1"/>
</dbReference>
<feature type="chain" id="PRO_5012464427" evidence="2">
    <location>
        <begin position="20"/>
        <end position="659"/>
    </location>
</feature>
<keyword evidence="2" id="KW-0732">Signal</keyword>
<protein>
    <submittedName>
        <fullName evidence="4">Dipeptidyl anminopeptidase</fullName>
    </submittedName>
</protein>
<sequence>MKTALKMPFLAALIFSLSACQTLNKKEAVNAEYIPREVLFGNPDITGIKISPDGKYVTYLSAHKGVLNIWAQEFGKPETAKPVTHDTKRGIFRYNWTYTPGILTFTQDVAGDENFGLYTLNVSTGEITEITKPGKVTSQIAETSHLRPQEVVIMTNERDPRFFDYKILNLTTKATTDLFTNTENYAGIMFDKNFHPIIASQSNKDGSSTIFLWNAGSKKFVKKTVMPFEDSMTSSAVDVSHDGSKVYLLDSRKRDKAALIEWDIKSDKSKVVASDERSDIQGLQMHPQTGKLLWASSYYLKRDIQFFDKDFQKHFENIEKKLNTEINVTSMSLDGNQWVLFADSTDKPVAFYFYDVKTGTLSQPLYHTKSMIPYGDRMSSMEAVEIPSRDGYQLVSYLTQARKQAGKSMVLLVHGGPWGRDDYGYNPYHQWLADRGYNVLSVNFRASTGFGKKFLNAGDKQWGRKMHDDLIDAVNWAVKNDYADPKQIVIMGGSYGGYAALAGVTFTPDTFAAAVDIVGPSNLETLLNTVPPYWESFRANLYKRVGDPTTASGKKLLKERSPLTHVDKIKKPLLILQGANDPRVKKAEADQIYNAMAAKKIPVEYVLFPDEGHGFAKAANNMGANAITEEFLQKYLKGRLEPIEAQVKASSAQFITTPQ</sequence>
<feature type="domain" description="Peptidase S9 prolyl oligopeptidase catalytic" evidence="3">
    <location>
        <begin position="429"/>
        <end position="638"/>
    </location>
</feature>
<dbReference type="SUPFAM" id="SSF82171">
    <property type="entry name" value="DPP6 N-terminal domain-like"/>
    <property type="match status" value="1"/>
</dbReference>
<reference evidence="4 5" key="1">
    <citation type="submission" date="2017-04" db="EMBL/GenBank/DDBJ databases">
        <title>Whole genome sequence of Bdellovibrio bacteriovorus strain SSB218315.</title>
        <authorList>
            <person name="Oyedara O."/>
            <person name="Rodriguez-Perez M.A."/>
        </authorList>
    </citation>
    <scope>NUCLEOTIDE SEQUENCE [LARGE SCALE GENOMIC DNA]</scope>
    <source>
        <strain evidence="4 5">SSB218315</strain>
    </source>
</reference>
<gene>
    <name evidence="4" type="ORF">B9G79_06675</name>
</gene>
<dbReference type="Proteomes" id="UP000197003">
    <property type="component" value="Chromosome"/>
</dbReference>
<dbReference type="InterPro" id="IPR029058">
    <property type="entry name" value="AB_hydrolase_fold"/>
</dbReference>
<evidence type="ECO:0000256" key="2">
    <source>
        <dbReference type="SAM" id="SignalP"/>
    </source>
</evidence>
<dbReference type="PANTHER" id="PTHR42776:SF27">
    <property type="entry name" value="DIPEPTIDYL PEPTIDASE FAMILY MEMBER 6"/>
    <property type="match status" value="1"/>
</dbReference>
<dbReference type="PROSITE" id="PS51257">
    <property type="entry name" value="PROKAR_LIPOPROTEIN"/>
    <property type="match status" value="1"/>
</dbReference>
<dbReference type="SUPFAM" id="SSF53474">
    <property type="entry name" value="alpha/beta-Hydrolases"/>
    <property type="match status" value="1"/>
</dbReference>
<dbReference type="InterPro" id="IPR001375">
    <property type="entry name" value="Peptidase_S9_cat"/>
</dbReference>
<dbReference type="Gene3D" id="2.130.10.10">
    <property type="entry name" value="YVTN repeat-like/Quinoprotein amine dehydrogenase"/>
    <property type="match status" value="1"/>
</dbReference>
<dbReference type="Gene3D" id="3.40.50.1820">
    <property type="entry name" value="alpha/beta hydrolase"/>
    <property type="match status" value="1"/>
</dbReference>
<accession>A0A1Z3N727</accession>
<feature type="signal peptide" evidence="2">
    <location>
        <begin position="1"/>
        <end position="19"/>
    </location>
</feature>
<keyword evidence="1" id="KW-0378">Hydrolase</keyword>
<dbReference type="GO" id="GO:0004252">
    <property type="term" value="F:serine-type endopeptidase activity"/>
    <property type="evidence" value="ECO:0007669"/>
    <property type="project" value="TreeGrafter"/>
</dbReference>
<dbReference type="OrthoDB" id="4269629at2"/>
<dbReference type="RefSeq" id="WP_088564828.1">
    <property type="nucleotide sequence ID" value="NZ_CP020946.1"/>
</dbReference>
<evidence type="ECO:0000259" key="3">
    <source>
        <dbReference type="Pfam" id="PF00326"/>
    </source>
</evidence>
<dbReference type="EMBL" id="CP020946">
    <property type="protein sequence ID" value="ASD63274.1"/>
    <property type="molecule type" value="Genomic_DNA"/>
</dbReference>
<organism evidence="4 5">
    <name type="scientific">Bdellovibrio bacteriovorus</name>
    <dbReference type="NCBI Taxonomy" id="959"/>
    <lineage>
        <taxon>Bacteria</taxon>
        <taxon>Pseudomonadati</taxon>
        <taxon>Bdellovibrionota</taxon>
        <taxon>Bdellovibrionia</taxon>
        <taxon>Bdellovibrionales</taxon>
        <taxon>Pseudobdellovibrionaceae</taxon>
        <taxon>Bdellovibrio</taxon>
    </lineage>
</organism>
<dbReference type="Pfam" id="PF00326">
    <property type="entry name" value="Peptidase_S9"/>
    <property type="match status" value="1"/>
</dbReference>
<name>A0A1Z3N727_BDEBC</name>
<dbReference type="GO" id="GO:0006508">
    <property type="term" value="P:proteolysis"/>
    <property type="evidence" value="ECO:0007669"/>
    <property type="project" value="InterPro"/>
</dbReference>
<evidence type="ECO:0000313" key="5">
    <source>
        <dbReference type="Proteomes" id="UP000197003"/>
    </source>
</evidence>
<evidence type="ECO:0000313" key="4">
    <source>
        <dbReference type="EMBL" id="ASD63274.1"/>
    </source>
</evidence>
<dbReference type="AlphaFoldDB" id="A0A1Z3N727"/>
<proteinExistence type="predicted"/>
<evidence type="ECO:0000256" key="1">
    <source>
        <dbReference type="ARBA" id="ARBA00022801"/>
    </source>
</evidence>